<name>A0A0U2WZ59_9GAMM</name>
<evidence type="ECO:0000313" key="3">
    <source>
        <dbReference type="EMBL" id="ALS33656.1"/>
    </source>
</evidence>
<comment type="similarity">
    <text evidence="1">Belongs to the short-chain dehydrogenases/reductases (SDR) family.</text>
</comment>
<dbReference type="PATRIC" id="fig|1315283.4.peg.2246"/>
<evidence type="ECO:0000256" key="2">
    <source>
        <dbReference type="ARBA" id="ARBA00023002"/>
    </source>
</evidence>
<dbReference type="Gene3D" id="3.40.50.720">
    <property type="entry name" value="NAD(P)-binding Rossmann-like Domain"/>
    <property type="match status" value="1"/>
</dbReference>
<dbReference type="PRINTS" id="PR00081">
    <property type="entry name" value="GDHRDH"/>
</dbReference>
<dbReference type="FunFam" id="3.40.50.720:FF:000084">
    <property type="entry name" value="Short-chain dehydrogenase reductase"/>
    <property type="match status" value="1"/>
</dbReference>
<dbReference type="PANTHER" id="PTHR43639:SF1">
    <property type="entry name" value="SHORT-CHAIN DEHYDROGENASE_REDUCTASE FAMILY PROTEIN"/>
    <property type="match status" value="1"/>
</dbReference>
<dbReference type="InterPro" id="IPR036291">
    <property type="entry name" value="NAD(P)-bd_dom_sf"/>
</dbReference>
<evidence type="ECO:0000313" key="4">
    <source>
        <dbReference type="Proteomes" id="UP000065261"/>
    </source>
</evidence>
<dbReference type="EMBL" id="CP011034">
    <property type="protein sequence ID" value="ALS33656.1"/>
    <property type="molecule type" value="Genomic_DNA"/>
</dbReference>
<dbReference type="Proteomes" id="UP000065261">
    <property type="component" value="Chromosome I"/>
</dbReference>
<dbReference type="NCBIfam" id="NF005559">
    <property type="entry name" value="PRK07231.1"/>
    <property type="match status" value="1"/>
</dbReference>
<dbReference type="SUPFAM" id="SSF51735">
    <property type="entry name" value="NAD(P)-binding Rossmann-fold domains"/>
    <property type="match status" value="1"/>
</dbReference>
<dbReference type="Pfam" id="PF13561">
    <property type="entry name" value="adh_short_C2"/>
    <property type="match status" value="1"/>
</dbReference>
<dbReference type="GO" id="GO:0016491">
    <property type="term" value="F:oxidoreductase activity"/>
    <property type="evidence" value="ECO:0007669"/>
    <property type="project" value="UniProtKB-KW"/>
</dbReference>
<keyword evidence="2" id="KW-0560">Oxidoreductase</keyword>
<dbReference type="RefSeq" id="WP_058373835.1">
    <property type="nucleotide sequence ID" value="NZ_CP011034.1"/>
</dbReference>
<dbReference type="PRINTS" id="PR00080">
    <property type="entry name" value="SDRFAMILY"/>
</dbReference>
<dbReference type="InterPro" id="IPR002347">
    <property type="entry name" value="SDR_fam"/>
</dbReference>
<evidence type="ECO:0000256" key="1">
    <source>
        <dbReference type="ARBA" id="ARBA00006484"/>
    </source>
</evidence>
<dbReference type="OrthoDB" id="9787298at2"/>
<sequence length="264" mass="27647">MSILDRFRLDGQVAIVTGSGRGIGAAIALALADAGADIVVTARTIEDIEQTAAQIRQRGSRALVVACDVLDEQQRQSLVDKTIEHFGRLDILVNNVGGSGAIKPTLSSSAAELENCFKLNTATAFDLSRISAPHMVNTSGQGSIINISSVAGQLAQPGFISYGIAKAALNFMTLNLAQDFAPKVRVNAISVGSTLTEALKGVMNDEMEQAIVKRTPMNRLGQPEDVAACALFLASPAAGYITGEIFGVNGGLTDAPMPMPRSNF</sequence>
<dbReference type="NCBIfam" id="NF005873">
    <property type="entry name" value="PRK07814.1"/>
    <property type="match status" value="1"/>
</dbReference>
<dbReference type="PROSITE" id="PS00061">
    <property type="entry name" value="ADH_SHORT"/>
    <property type="match status" value="1"/>
</dbReference>
<dbReference type="KEGG" id="ptn:PTRA_a2582"/>
<dbReference type="InterPro" id="IPR020904">
    <property type="entry name" value="Sc_DH/Rdtase_CS"/>
</dbReference>
<accession>A0A0U2WZ59</accession>
<dbReference type="PANTHER" id="PTHR43639">
    <property type="entry name" value="OXIDOREDUCTASE, SHORT-CHAIN DEHYDROGENASE/REDUCTASE FAMILY (AFU_ORTHOLOGUE AFUA_5G02870)"/>
    <property type="match status" value="1"/>
</dbReference>
<reference evidence="3 4" key="1">
    <citation type="submission" date="2015-03" db="EMBL/GenBank/DDBJ databases">
        <authorList>
            <person name="Murphy D."/>
        </authorList>
    </citation>
    <scope>NUCLEOTIDE SEQUENCE [LARGE SCALE GENOMIC DNA]</scope>
    <source>
        <strain evidence="3 4">KMM 520</strain>
    </source>
</reference>
<proteinExistence type="inferred from homology"/>
<organism evidence="3">
    <name type="scientific">Pseudoalteromonas translucida KMM 520</name>
    <dbReference type="NCBI Taxonomy" id="1315283"/>
    <lineage>
        <taxon>Bacteria</taxon>
        <taxon>Pseudomonadati</taxon>
        <taxon>Pseudomonadota</taxon>
        <taxon>Gammaproteobacteria</taxon>
        <taxon>Alteromonadales</taxon>
        <taxon>Pseudoalteromonadaceae</taxon>
        <taxon>Pseudoalteromonas</taxon>
    </lineage>
</organism>
<protein>
    <submittedName>
        <fullName evidence="3">7-alpha-hydroxysteroid dehydrogenase</fullName>
    </submittedName>
</protein>
<dbReference type="AlphaFoldDB" id="A0A0U2WZ59"/>
<gene>
    <name evidence="3" type="primary">hdhA</name>
    <name evidence="3" type="ORF">PTRA_a2582</name>
</gene>